<dbReference type="RefSeq" id="WP_335958484.1">
    <property type="nucleotide sequence ID" value="NZ_JAXBLX010000002.1"/>
</dbReference>
<feature type="domain" description="Potassium channel" evidence="2">
    <location>
        <begin position="61"/>
        <end position="131"/>
    </location>
</feature>
<feature type="transmembrane region" description="Helical" evidence="1">
    <location>
        <begin position="36"/>
        <end position="61"/>
    </location>
</feature>
<keyword evidence="1" id="KW-1133">Transmembrane helix</keyword>
<sequence>MNWILSIVLIIATVGTIVSLLMLLRYRPIRGTHSVSLRHFTLLVLVYITVILSFSILYLGLELLGMEVLKEGNSHVEGTVNHLIEDIIYFSAVTLLSVGYGDLVPIGIGRFIAIVQALFGYLLPAAFVVTTFLHVTKKEE</sequence>
<keyword evidence="1" id="KW-0812">Transmembrane</keyword>
<dbReference type="SUPFAM" id="SSF81324">
    <property type="entry name" value="Voltage-gated potassium channels"/>
    <property type="match status" value="1"/>
</dbReference>
<dbReference type="Pfam" id="PF07885">
    <property type="entry name" value="Ion_trans_2"/>
    <property type="match status" value="1"/>
</dbReference>
<proteinExistence type="predicted"/>
<feature type="transmembrane region" description="Helical" evidence="1">
    <location>
        <begin position="87"/>
        <end position="104"/>
    </location>
</feature>
<feature type="transmembrane region" description="Helical" evidence="1">
    <location>
        <begin position="6"/>
        <end position="24"/>
    </location>
</feature>
<gene>
    <name evidence="3" type="ORF">ACFFHM_12490</name>
</gene>
<organism evidence="3 4">
    <name type="scientific">Halalkalibacter kiskunsagensis</name>
    <dbReference type="NCBI Taxonomy" id="1548599"/>
    <lineage>
        <taxon>Bacteria</taxon>
        <taxon>Bacillati</taxon>
        <taxon>Bacillota</taxon>
        <taxon>Bacilli</taxon>
        <taxon>Bacillales</taxon>
        <taxon>Bacillaceae</taxon>
        <taxon>Halalkalibacter</taxon>
    </lineage>
</organism>
<keyword evidence="4" id="KW-1185">Reference proteome</keyword>
<evidence type="ECO:0000259" key="2">
    <source>
        <dbReference type="Pfam" id="PF07885"/>
    </source>
</evidence>
<dbReference type="Gene3D" id="1.10.287.70">
    <property type="match status" value="1"/>
</dbReference>
<keyword evidence="1" id="KW-0472">Membrane</keyword>
<evidence type="ECO:0000313" key="3">
    <source>
        <dbReference type="EMBL" id="MFC0471282.1"/>
    </source>
</evidence>
<reference evidence="3 4" key="1">
    <citation type="submission" date="2024-09" db="EMBL/GenBank/DDBJ databases">
        <authorList>
            <person name="Sun Q."/>
            <person name="Mori K."/>
        </authorList>
    </citation>
    <scope>NUCLEOTIDE SEQUENCE [LARGE SCALE GENOMIC DNA]</scope>
    <source>
        <strain evidence="3 4">NCAIM B.02610</strain>
    </source>
</reference>
<evidence type="ECO:0000256" key="1">
    <source>
        <dbReference type="SAM" id="Phobius"/>
    </source>
</evidence>
<dbReference type="EMBL" id="JBHLUX010000030">
    <property type="protein sequence ID" value="MFC0471282.1"/>
    <property type="molecule type" value="Genomic_DNA"/>
</dbReference>
<comment type="caution">
    <text evidence="3">The sequence shown here is derived from an EMBL/GenBank/DDBJ whole genome shotgun (WGS) entry which is preliminary data.</text>
</comment>
<name>A0ABV6KD95_9BACI</name>
<dbReference type="Proteomes" id="UP001589838">
    <property type="component" value="Unassembled WGS sequence"/>
</dbReference>
<feature type="transmembrane region" description="Helical" evidence="1">
    <location>
        <begin position="111"/>
        <end position="135"/>
    </location>
</feature>
<accession>A0ABV6KD95</accession>
<protein>
    <submittedName>
        <fullName evidence="3">Ion channel</fullName>
    </submittedName>
</protein>
<dbReference type="InterPro" id="IPR013099">
    <property type="entry name" value="K_chnl_dom"/>
</dbReference>
<evidence type="ECO:0000313" key="4">
    <source>
        <dbReference type="Proteomes" id="UP001589838"/>
    </source>
</evidence>